<organism evidence="2 3">
    <name type="scientific">Pontibacter ummariensis</name>
    <dbReference type="NCBI Taxonomy" id="1610492"/>
    <lineage>
        <taxon>Bacteria</taxon>
        <taxon>Pseudomonadati</taxon>
        <taxon>Bacteroidota</taxon>
        <taxon>Cytophagia</taxon>
        <taxon>Cytophagales</taxon>
        <taxon>Hymenobacteraceae</taxon>
        <taxon>Pontibacter</taxon>
    </lineage>
</organism>
<evidence type="ECO:0000259" key="1">
    <source>
        <dbReference type="PROSITE" id="PS50042"/>
    </source>
</evidence>
<dbReference type="InterPro" id="IPR000595">
    <property type="entry name" value="cNMP-bd_dom"/>
</dbReference>
<dbReference type="InterPro" id="IPR018490">
    <property type="entry name" value="cNMP-bd_dom_sf"/>
</dbReference>
<dbReference type="Gene3D" id="2.60.120.10">
    <property type="entry name" value="Jelly Rolls"/>
    <property type="match status" value="1"/>
</dbReference>
<dbReference type="RefSeq" id="WP_089321878.1">
    <property type="nucleotide sequence ID" value="NZ_FZOQ01000043.1"/>
</dbReference>
<dbReference type="Proteomes" id="UP000198432">
    <property type="component" value="Unassembled WGS sequence"/>
</dbReference>
<name>A0A239LL04_9BACT</name>
<protein>
    <submittedName>
        <fullName evidence="2">cAMP-binding domain of CRP or a regulatory subunit of cAMP-dependent protein kinases</fullName>
    </submittedName>
</protein>
<feature type="domain" description="Cyclic nucleotide-binding" evidence="1">
    <location>
        <begin position="12"/>
        <end position="113"/>
    </location>
</feature>
<accession>A0A239LL04</accession>
<evidence type="ECO:0000313" key="3">
    <source>
        <dbReference type="Proteomes" id="UP000198432"/>
    </source>
</evidence>
<dbReference type="InterPro" id="IPR014710">
    <property type="entry name" value="RmlC-like_jellyroll"/>
</dbReference>
<gene>
    <name evidence="2" type="ORF">SAMN06296052_14322</name>
</gene>
<keyword evidence="2" id="KW-0808">Transferase</keyword>
<sequence>MKLLRDIIIEKSGLTEEHYAQFAETLKTVHLTRKEFLLQTGTTCSFLGFVEEGVLRSFIQKGASESNVDFYLSGSFVSAYTSFLTQTPTHGAIQALSDSKVRLLSRSAYDELLKRDPCWYRFGKYISDDLFIRKCRRETALLMDSASERHKLLLDSYPMIEQLVSQYHIASYLGIKPESLSRLKSLTYIKEQL</sequence>
<dbReference type="Pfam" id="PF00027">
    <property type="entry name" value="cNMP_binding"/>
    <property type="match status" value="1"/>
</dbReference>
<dbReference type="PROSITE" id="PS50042">
    <property type="entry name" value="CNMP_BINDING_3"/>
    <property type="match status" value="1"/>
</dbReference>
<dbReference type="GO" id="GO:0016301">
    <property type="term" value="F:kinase activity"/>
    <property type="evidence" value="ECO:0007669"/>
    <property type="project" value="UniProtKB-KW"/>
</dbReference>
<proteinExistence type="predicted"/>
<dbReference type="AlphaFoldDB" id="A0A239LL04"/>
<reference evidence="3" key="1">
    <citation type="submission" date="2017-06" db="EMBL/GenBank/DDBJ databases">
        <authorList>
            <person name="Varghese N."/>
            <person name="Submissions S."/>
        </authorList>
    </citation>
    <scope>NUCLEOTIDE SEQUENCE [LARGE SCALE GENOMIC DNA]</scope>
    <source>
        <strain evidence="3">NKM1</strain>
    </source>
</reference>
<keyword evidence="3" id="KW-1185">Reference proteome</keyword>
<evidence type="ECO:0000313" key="2">
    <source>
        <dbReference type="EMBL" id="SNT30568.1"/>
    </source>
</evidence>
<dbReference type="EMBL" id="FZOQ01000043">
    <property type="protein sequence ID" value="SNT30568.1"/>
    <property type="molecule type" value="Genomic_DNA"/>
</dbReference>
<keyword evidence="2" id="KW-0418">Kinase</keyword>
<dbReference type="OrthoDB" id="667553at2"/>
<dbReference type="SUPFAM" id="SSF51206">
    <property type="entry name" value="cAMP-binding domain-like"/>
    <property type="match status" value="1"/>
</dbReference>